<feature type="region of interest" description="Disordered" evidence="1">
    <location>
        <begin position="99"/>
        <end position="142"/>
    </location>
</feature>
<keyword evidence="5" id="KW-1185">Reference proteome</keyword>
<dbReference type="EMBL" id="VVIM01000007">
    <property type="protein sequence ID" value="KAB0796863.1"/>
    <property type="molecule type" value="Genomic_DNA"/>
</dbReference>
<accession>A0A1Y1L177</accession>
<organism evidence="2">
    <name type="scientific">Photinus pyralis</name>
    <name type="common">Common eastern firefly</name>
    <name type="synonym">Lampyris pyralis</name>
    <dbReference type="NCBI Taxonomy" id="7054"/>
    <lineage>
        <taxon>Eukaryota</taxon>
        <taxon>Metazoa</taxon>
        <taxon>Ecdysozoa</taxon>
        <taxon>Arthropoda</taxon>
        <taxon>Hexapoda</taxon>
        <taxon>Insecta</taxon>
        <taxon>Pterygota</taxon>
        <taxon>Neoptera</taxon>
        <taxon>Endopterygota</taxon>
        <taxon>Coleoptera</taxon>
        <taxon>Polyphaga</taxon>
        <taxon>Elateriformia</taxon>
        <taxon>Elateroidea</taxon>
        <taxon>Lampyridae</taxon>
        <taxon>Lampyrinae</taxon>
        <taxon>Photinus</taxon>
    </lineage>
</organism>
<name>A0A1Y1L177_PHOPY</name>
<evidence type="ECO:0000256" key="1">
    <source>
        <dbReference type="SAM" id="MobiDB-lite"/>
    </source>
</evidence>
<sequence>MFSPFKFIYEMDIFKQLKEKCVFIDKEIREINDKVKDLEDGAEVSPKSIYKFNENLKQLEKSVKGIITELTKDIEDQQQLLGECKSVIRGVLCLTDNLQSEDSESVDDSSTSTPTEDEDIENIAPIEEPKVPEENSSDIDSALTVLNKSLPRLL</sequence>
<gene>
    <name evidence="4" type="ORF">PPYR_10924</name>
    <name evidence="3" type="ORF">PPYR_14616</name>
</gene>
<dbReference type="AlphaFoldDB" id="A0A1Y1L177"/>
<protein>
    <submittedName>
        <fullName evidence="2">Uncharacterized protein</fullName>
    </submittedName>
</protein>
<reference evidence="3 5" key="2">
    <citation type="journal article" date="2018" name="Elife">
        <title>Firefly genomes illuminate parallel origins of bioluminescence in beetles.</title>
        <authorList>
            <person name="Fallon T.R."/>
            <person name="Lower S.E."/>
            <person name="Chang C.H."/>
            <person name="Bessho-Uehara M."/>
            <person name="Martin G.J."/>
            <person name="Bewick A.J."/>
            <person name="Behringer M."/>
            <person name="Debat H.J."/>
            <person name="Wong I."/>
            <person name="Day J.C."/>
            <person name="Suvorov A."/>
            <person name="Silva C.J."/>
            <person name="Stanger-Hall K.F."/>
            <person name="Hall D.W."/>
            <person name="Schmitz R.J."/>
            <person name="Nelson D.R."/>
            <person name="Lewis S.M."/>
            <person name="Shigenobu S."/>
            <person name="Bybee S.M."/>
            <person name="Larracuente A.M."/>
            <person name="Oba Y."/>
            <person name="Weng J.K."/>
        </authorList>
    </citation>
    <scope>NUCLEOTIDE SEQUENCE [LARGE SCALE GENOMIC DNA]</scope>
    <source>
        <strain evidence="3">1611_PpyrPB1</strain>
        <tissue evidence="3">Whole body</tissue>
    </source>
</reference>
<dbReference type="InParanoid" id="A0A1Y1L177"/>
<evidence type="ECO:0000313" key="4">
    <source>
        <dbReference type="EMBL" id="KAB0796863.1"/>
    </source>
</evidence>
<evidence type="ECO:0000313" key="3">
    <source>
        <dbReference type="EMBL" id="KAB0792657.1"/>
    </source>
</evidence>
<dbReference type="Proteomes" id="UP000327044">
    <property type="component" value="Unassembled WGS sequence"/>
</dbReference>
<reference evidence="2" key="1">
    <citation type="journal article" date="2016" name="Sci. Rep.">
        <title>Molecular characterization of firefly nuptial gifts: a multi-omics approach sheds light on postcopulatory sexual selection.</title>
        <authorList>
            <person name="Al-Wathiqui N."/>
            <person name="Fallon T.R."/>
            <person name="South A."/>
            <person name="Weng J.K."/>
            <person name="Lewis S.M."/>
        </authorList>
    </citation>
    <scope>NUCLEOTIDE SEQUENCE</scope>
</reference>
<dbReference type="EMBL" id="GEZM01072958">
    <property type="protein sequence ID" value="JAV65356.1"/>
    <property type="molecule type" value="Transcribed_RNA"/>
</dbReference>
<evidence type="ECO:0000313" key="2">
    <source>
        <dbReference type="EMBL" id="JAV65356.1"/>
    </source>
</evidence>
<proteinExistence type="predicted"/>
<reference evidence="3" key="3">
    <citation type="submission" date="2019-08" db="EMBL/GenBank/DDBJ databases">
        <authorList>
            <consortium name="Photinus pyralis genome working group"/>
            <person name="Fallon T.R."/>
            <person name="Sander Lower S.E."/>
            <person name="Weng J.-K."/>
        </authorList>
    </citation>
    <scope>NUCLEOTIDE SEQUENCE</scope>
    <source>
        <strain evidence="3">1611_PpyrPB1</strain>
        <tissue evidence="3">Whole body</tissue>
    </source>
</reference>
<evidence type="ECO:0000313" key="5">
    <source>
        <dbReference type="Proteomes" id="UP000327044"/>
    </source>
</evidence>
<dbReference type="EMBL" id="VVIM01000010">
    <property type="protein sequence ID" value="KAB0792657.1"/>
    <property type="molecule type" value="Genomic_DNA"/>
</dbReference>